<proteinExistence type="predicted"/>
<name>A0A067KXY2_JATCU</name>
<feature type="compositionally biased region" description="Polar residues" evidence="1">
    <location>
        <begin position="1"/>
        <end position="15"/>
    </location>
</feature>
<feature type="compositionally biased region" description="Low complexity" evidence="1">
    <location>
        <begin position="36"/>
        <end position="51"/>
    </location>
</feature>
<accession>A0A067KXY2</accession>
<evidence type="ECO:0000313" key="2">
    <source>
        <dbReference type="EMBL" id="KDP36689.1"/>
    </source>
</evidence>
<feature type="region of interest" description="Disordered" evidence="1">
    <location>
        <begin position="1"/>
        <end position="110"/>
    </location>
</feature>
<reference evidence="2 3" key="1">
    <citation type="journal article" date="2014" name="PLoS ONE">
        <title>Global Analysis of Gene Expression Profiles in Physic Nut (Jatropha curcas L.) Seedlings Exposed to Salt Stress.</title>
        <authorList>
            <person name="Zhang L."/>
            <person name="Zhang C."/>
            <person name="Wu P."/>
            <person name="Chen Y."/>
            <person name="Li M."/>
            <person name="Jiang H."/>
            <person name="Wu G."/>
        </authorList>
    </citation>
    <scope>NUCLEOTIDE SEQUENCE [LARGE SCALE GENOMIC DNA]</scope>
    <source>
        <strain evidence="3">cv. GZQX0401</strain>
        <tissue evidence="2">Young leaves</tissue>
    </source>
</reference>
<dbReference type="AlphaFoldDB" id="A0A067KXY2"/>
<protein>
    <submittedName>
        <fullName evidence="2">Uncharacterized protein</fullName>
    </submittedName>
</protein>
<evidence type="ECO:0000256" key="1">
    <source>
        <dbReference type="SAM" id="MobiDB-lite"/>
    </source>
</evidence>
<sequence>METKQNLENQMTENPKTTKRDIPDQANENEEEESAARGTSSAADTATGTRRIAGNGEKGEKWHAAIAPQATQGMHTETPISPYMANGLRLSSPSYGDPFHPNFTRKQRTT</sequence>
<evidence type="ECO:0000313" key="3">
    <source>
        <dbReference type="Proteomes" id="UP000027138"/>
    </source>
</evidence>
<dbReference type="Proteomes" id="UP000027138">
    <property type="component" value="Unassembled WGS sequence"/>
</dbReference>
<feature type="compositionally biased region" description="Polar residues" evidence="1">
    <location>
        <begin position="69"/>
        <end position="79"/>
    </location>
</feature>
<keyword evidence="3" id="KW-1185">Reference proteome</keyword>
<organism evidence="2 3">
    <name type="scientific">Jatropha curcas</name>
    <name type="common">Barbados nut</name>
    <dbReference type="NCBI Taxonomy" id="180498"/>
    <lineage>
        <taxon>Eukaryota</taxon>
        <taxon>Viridiplantae</taxon>
        <taxon>Streptophyta</taxon>
        <taxon>Embryophyta</taxon>
        <taxon>Tracheophyta</taxon>
        <taxon>Spermatophyta</taxon>
        <taxon>Magnoliopsida</taxon>
        <taxon>eudicotyledons</taxon>
        <taxon>Gunneridae</taxon>
        <taxon>Pentapetalae</taxon>
        <taxon>rosids</taxon>
        <taxon>fabids</taxon>
        <taxon>Malpighiales</taxon>
        <taxon>Euphorbiaceae</taxon>
        <taxon>Crotonoideae</taxon>
        <taxon>Jatropheae</taxon>
        <taxon>Jatropha</taxon>
    </lineage>
</organism>
<gene>
    <name evidence="2" type="ORF">JCGZ_08848</name>
</gene>
<dbReference type="EMBL" id="KK914422">
    <property type="protein sequence ID" value="KDP36689.1"/>
    <property type="molecule type" value="Genomic_DNA"/>
</dbReference>